<evidence type="ECO:0000256" key="1">
    <source>
        <dbReference type="SAM" id="MobiDB-lite"/>
    </source>
</evidence>
<accession>A0AA88P6K2</accession>
<feature type="region of interest" description="Disordered" evidence="1">
    <location>
        <begin position="28"/>
        <end position="52"/>
    </location>
</feature>
<keyword evidence="3" id="KW-1185">Reference proteome</keyword>
<dbReference type="EMBL" id="JAUYZG010000021">
    <property type="protein sequence ID" value="KAK2874103.1"/>
    <property type="molecule type" value="Genomic_DNA"/>
</dbReference>
<sequence length="98" mass="10336">MAFLSLLAPATMTFHPGSMVVVVPSLSGPHQLEKSDPGAAPANPVGLARGQEGKKAYCQKSQTLLVPGPPFRRRRLSNMAAPSSAMREYGEEGVSIAM</sequence>
<name>A0AA88P6K2_9TELE</name>
<dbReference type="Proteomes" id="UP001187343">
    <property type="component" value="Unassembled WGS sequence"/>
</dbReference>
<reference evidence="2" key="1">
    <citation type="submission" date="2023-08" db="EMBL/GenBank/DDBJ databases">
        <title>Chromosome-level Genome Assembly of mud carp (Cirrhinus molitorella).</title>
        <authorList>
            <person name="Liu H."/>
        </authorList>
    </citation>
    <scope>NUCLEOTIDE SEQUENCE</scope>
    <source>
        <strain evidence="2">Prfri</strain>
        <tissue evidence="2">Muscle</tissue>
    </source>
</reference>
<gene>
    <name evidence="2" type="ORF">Q8A67_021256</name>
</gene>
<dbReference type="AlphaFoldDB" id="A0AA88P6K2"/>
<comment type="caution">
    <text evidence="2">The sequence shown here is derived from an EMBL/GenBank/DDBJ whole genome shotgun (WGS) entry which is preliminary data.</text>
</comment>
<proteinExistence type="predicted"/>
<protein>
    <submittedName>
        <fullName evidence="2">Uncharacterized protein</fullName>
    </submittedName>
</protein>
<evidence type="ECO:0000313" key="3">
    <source>
        <dbReference type="Proteomes" id="UP001187343"/>
    </source>
</evidence>
<organism evidence="2 3">
    <name type="scientific">Cirrhinus molitorella</name>
    <name type="common">mud carp</name>
    <dbReference type="NCBI Taxonomy" id="172907"/>
    <lineage>
        <taxon>Eukaryota</taxon>
        <taxon>Metazoa</taxon>
        <taxon>Chordata</taxon>
        <taxon>Craniata</taxon>
        <taxon>Vertebrata</taxon>
        <taxon>Euteleostomi</taxon>
        <taxon>Actinopterygii</taxon>
        <taxon>Neopterygii</taxon>
        <taxon>Teleostei</taxon>
        <taxon>Ostariophysi</taxon>
        <taxon>Cypriniformes</taxon>
        <taxon>Cyprinidae</taxon>
        <taxon>Labeoninae</taxon>
        <taxon>Labeonini</taxon>
        <taxon>Cirrhinus</taxon>
    </lineage>
</organism>
<evidence type="ECO:0000313" key="2">
    <source>
        <dbReference type="EMBL" id="KAK2874103.1"/>
    </source>
</evidence>